<protein>
    <submittedName>
        <fullName evidence="1">Unannotated protein</fullName>
    </submittedName>
</protein>
<accession>A0A6J6HEC4</accession>
<evidence type="ECO:0000313" key="1">
    <source>
        <dbReference type="EMBL" id="CAB4612041.1"/>
    </source>
</evidence>
<organism evidence="1">
    <name type="scientific">freshwater metagenome</name>
    <dbReference type="NCBI Taxonomy" id="449393"/>
    <lineage>
        <taxon>unclassified sequences</taxon>
        <taxon>metagenomes</taxon>
        <taxon>ecological metagenomes</taxon>
    </lineage>
</organism>
<sequence>MRKHLRLVALLIPMVLVASNSYAAVKAGSACSKVGSKSVSGGKSYTCIKSGKKLVWDKGVLIPVAKPAPSASASATPSASPTPKASVAPAVVYPKGPTSFDDLIENYQGISYAAWSKSSAAIKASTSQSPAFRAVTGPNTKLTYPTPAVAFDLVKRMYGDYQSSPDFTVLSFGYADRMWAQEQMKAIQPSSTYQWITDMACATKETCWGGGMFTDEKAMGLLVLTTEIVDDNHTTGTLEAHEYTHAIQQNQMRGPQPWPTTGNWPPTWYLEGQAEFSQNAAIYYESFALYTKNRRDVSQDLFRDSKITSEWIQEFFVVNQPLSWFSKYDRWRQYDLGGMLVEVLTAIKGPASTMEVWKQCGSGMKFPDAFEKVYGISFEKALPIISKAIALELGRS</sequence>
<reference evidence="1" key="1">
    <citation type="submission" date="2020-05" db="EMBL/GenBank/DDBJ databases">
        <authorList>
            <person name="Chiriac C."/>
            <person name="Salcher M."/>
            <person name="Ghai R."/>
            <person name="Kavagutti S V."/>
        </authorList>
    </citation>
    <scope>NUCLEOTIDE SEQUENCE</scope>
</reference>
<gene>
    <name evidence="1" type="ORF">UFOPK1856_00483</name>
</gene>
<dbReference type="AlphaFoldDB" id="A0A6J6HEC4"/>
<proteinExistence type="predicted"/>
<dbReference type="EMBL" id="CAEZUV010000051">
    <property type="protein sequence ID" value="CAB4612041.1"/>
    <property type="molecule type" value="Genomic_DNA"/>
</dbReference>
<name>A0A6J6HEC4_9ZZZZ</name>